<dbReference type="AlphaFoldDB" id="A0A9W8CQ65"/>
<organism evidence="1 2">
    <name type="scientific">Coemansia erecta</name>
    <dbReference type="NCBI Taxonomy" id="147472"/>
    <lineage>
        <taxon>Eukaryota</taxon>
        <taxon>Fungi</taxon>
        <taxon>Fungi incertae sedis</taxon>
        <taxon>Zoopagomycota</taxon>
        <taxon>Kickxellomycotina</taxon>
        <taxon>Kickxellomycetes</taxon>
        <taxon>Kickxellales</taxon>
        <taxon>Kickxellaceae</taxon>
        <taxon>Coemansia</taxon>
    </lineage>
</organism>
<sequence length="357" mass="39818">MEAADAFDISRLPSLVLIRIISHSDPCIWSELGNAHIRKLVATASFRCAWVCQLANRANLHTPVTCVNDIIETSRSVLQPVSDMYGSDAWLTDDFVRALANNRPRLLDVLAPALLWSSLLAGKRSTASLVVQSAAGLELTMLESQVIRELLVRQPSLWMLEWLEESGVDFAELYHSDRCFDMSLLTGWVLGSRTDLLGFLAQHDLQLPVRSLVDYALGVSTPETVEFLVTHGAGHRNALSWSDMLLMACTEASTRIDVFEMIVGKTEPNIVWTFAASCLASHAMLDDGAYKKFSILRSHPEATAWIIRSVRGRTPIQQLCERLTYENITYLSPFIRDYIDLGVSTTDMPGILEMLCQ</sequence>
<reference evidence="1" key="1">
    <citation type="submission" date="2022-07" db="EMBL/GenBank/DDBJ databases">
        <title>Phylogenomic reconstructions and comparative analyses of Kickxellomycotina fungi.</title>
        <authorList>
            <person name="Reynolds N.K."/>
            <person name="Stajich J.E."/>
            <person name="Barry K."/>
            <person name="Grigoriev I.V."/>
            <person name="Crous P."/>
            <person name="Smith M.E."/>
        </authorList>
    </citation>
    <scope>NUCLEOTIDE SEQUENCE</scope>
    <source>
        <strain evidence="1">NBRC 32514</strain>
    </source>
</reference>
<dbReference type="Proteomes" id="UP001149813">
    <property type="component" value="Unassembled WGS sequence"/>
</dbReference>
<proteinExistence type="predicted"/>
<dbReference type="EMBL" id="JANBOJ010000131">
    <property type="protein sequence ID" value="KAJ1722095.1"/>
    <property type="molecule type" value="Genomic_DNA"/>
</dbReference>
<gene>
    <name evidence="1" type="ORF">LPJ53_003464</name>
</gene>
<protein>
    <submittedName>
        <fullName evidence="1">Uncharacterized protein</fullName>
    </submittedName>
</protein>
<comment type="caution">
    <text evidence="1">The sequence shown here is derived from an EMBL/GenBank/DDBJ whole genome shotgun (WGS) entry which is preliminary data.</text>
</comment>
<evidence type="ECO:0000313" key="2">
    <source>
        <dbReference type="Proteomes" id="UP001149813"/>
    </source>
</evidence>
<accession>A0A9W8CQ65</accession>
<evidence type="ECO:0000313" key="1">
    <source>
        <dbReference type="EMBL" id="KAJ1722095.1"/>
    </source>
</evidence>
<name>A0A9W8CQ65_9FUNG</name>
<keyword evidence="2" id="KW-1185">Reference proteome</keyword>
<dbReference type="OrthoDB" id="5511526at2759"/>